<dbReference type="EMBL" id="LR031358">
    <property type="protein sequence ID" value="VDB97292.1"/>
    <property type="molecule type" value="Genomic_DNA"/>
</dbReference>
<dbReference type="EMBL" id="MLOK01000019">
    <property type="protein sequence ID" value="OIM21913.1"/>
    <property type="molecule type" value="Genomic_DNA"/>
</dbReference>
<dbReference type="Proteomes" id="UP000181728">
    <property type="component" value="Unassembled WGS sequence"/>
</dbReference>
<dbReference type="RefSeq" id="WP_002820248.1">
    <property type="nucleotide sequence ID" value="NZ_CP014324.1"/>
</dbReference>
<evidence type="ECO:0000313" key="5">
    <source>
        <dbReference type="Proteomes" id="UP000294726"/>
    </source>
</evidence>
<dbReference type="Proteomes" id="UP001281024">
    <property type="component" value="Unassembled WGS sequence"/>
</dbReference>
<dbReference type="Proteomes" id="UP000294726">
    <property type="component" value="Chromosome"/>
</dbReference>
<reference evidence="3 5" key="2">
    <citation type="submission" date="2018-08" db="EMBL/GenBank/DDBJ databases">
        <authorList>
            <person name="Lorentzen P. G. S. M."/>
        </authorList>
    </citation>
    <scope>NUCLEOTIDE SEQUENCE [LARGE SCALE GENOMIC DNA]</scope>
    <source>
        <strain evidence="3 5">CRBO_1381</strain>
    </source>
</reference>
<dbReference type="GeneID" id="75065132"/>
<organism evidence="2 4">
    <name type="scientific">Oenococcus oeni</name>
    <name type="common">Leuconostoc oenos</name>
    <dbReference type="NCBI Taxonomy" id="1247"/>
    <lineage>
        <taxon>Bacteria</taxon>
        <taxon>Bacillati</taxon>
        <taxon>Bacillota</taxon>
        <taxon>Bacilli</taxon>
        <taxon>Lactobacillales</taxon>
        <taxon>Lactobacillaceae</taxon>
        <taxon>Oenococcus</taxon>
    </lineage>
</organism>
<evidence type="ECO:0000313" key="1">
    <source>
        <dbReference type="EMBL" id="MDV7715115.1"/>
    </source>
</evidence>
<dbReference type="OMA" id="LYLEAYY"/>
<evidence type="ECO:0000313" key="2">
    <source>
        <dbReference type="EMBL" id="OIM21913.1"/>
    </source>
</evidence>
<evidence type="ECO:0000313" key="4">
    <source>
        <dbReference type="Proteomes" id="UP000181728"/>
    </source>
</evidence>
<reference evidence="1" key="3">
    <citation type="submission" date="2019-10" db="EMBL/GenBank/DDBJ databases">
        <title>Malate fermentation in French cider.</title>
        <authorList>
            <person name="Cousin F.J."/>
            <person name="Medina Fernandez S."/>
            <person name="Misery B."/>
            <person name="Laplace J.-M."/>
            <person name="Cretenet M."/>
        </authorList>
    </citation>
    <scope>NUCLEOTIDE SEQUENCE</scope>
    <source>
        <strain evidence="1">UCMA15129</strain>
    </source>
</reference>
<protein>
    <submittedName>
        <fullName evidence="2">Uncharacterized protein</fullName>
    </submittedName>
</protein>
<accession>A0A6N4A8S7</accession>
<reference evidence="2 4" key="1">
    <citation type="journal article" date="2016" name="BMC Genomics">
        <title>Consensus pan-genome assembly of the specialised wine bacterium Oenococcus oeni.</title>
        <authorList>
            <person name="Sternes P.R."/>
            <person name="Borneman A.R."/>
        </authorList>
    </citation>
    <scope>NUCLEOTIDE SEQUENCE [LARGE SCALE GENOMIC DNA]</scope>
    <source>
        <strain evidence="2 4">AWRIB661</strain>
    </source>
</reference>
<proteinExistence type="predicted"/>
<evidence type="ECO:0000313" key="3">
    <source>
        <dbReference type="EMBL" id="VDB97292.1"/>
    </source>
</evidence>
<sequence>MVDKNKKIIINPQQFALNVIGGNQKLPDEENKKYIKRQLTLYLEALFLVQDFNDLEKNQFALSKATQRDEILEKVIEHRYH</sequence>
<gene>
    <name evidence="2" type="ORF">ATX59_01540</name>
    <name evidence="1" type="ORF">GA838_04965</name>
    <name evidence="3" type="ORF">OENI_0296</name>
</gene>
<dbReference type="EMBL" id="WERV01000003">
    <property type="protein sequence ID" value="MDV7715115.1"/>
    <property type="molecule type" value="Genomic_DNA"/>
</dbReference>
<name>A0A6N4A8S7_OENOE</name>
<dbReference type="AlphaFoldDB" id="A0A6N4A8S7"/>